<feature type="region of interest" description="Disordered" evidence="1">
    <location>
        <begin position="1"/>
        <end position="124"/>
    </location>
</feature>
<reference evidence="2" key="1">
    <citation type="submission" date="2019-08" db="EMBL/GenBank/DDBJ databases">
        <authorList>
            <person name="Kucharzyk K."/>
            <person name="Murdoch R.W."/>
            <person name="Higgins S."/>
            <person name="Loffler F."/>
        </authorList>
    </citation>
    <scope>NUCLEOTIDE SEQUENCE</scope>
</reference>
<dbReference type="EMBL" id="VSSQ01013476">
    <property type="protein sequence ID" value="MPM51574.1"/>
    <property type="molecule type" value="Genomic_DNA"/>
</dbReference>
<evidence type="ECO:0000256" key="1">
    <source>
        <dbReference type="SAM" id="MobiDB-lite"/>
    </source>
</evidence>
<proteinExistence type="predicted"/>
<name>A0A645APN4_9ZZZZ</name>
<feature type="compositionally biased region" description="Basic and acidic residues" evidence="1">
    <location>
        <begin position="16"/>
        <end position="46"/>
    </location>
</feature>
<feature type="compositionally biased region" description="Polar residues" evidence="1">
    <location>
        <begin position="103"/>
        <end position="116"/>
    </location>
</feature>
<gene>
    <name evidence="2" type="ORF">SDC9_98323</name>
</gene>
<dbReference type="AlphaFoldDB" id="A0A645APN4"/>
<protein>
    <submittedName>
        <fullName evidence="2">Uncharacterized protein</fullName>
    </submittedName>
</protein>
<comment type="caution">
    <text evidence="2">The sequence shown here is derived from an EMBL/GenBank/DDBJ whole genome shotgun (WGS) entry which is preliminary data.</text>
</comment>
<accession>A0A645APN4</accession>
<evidence type="ECO:0000313" key="2">
    <source>
        <dbReference type="EMBL" id="MPM51574.1"/>
    </source>
</evidence>
<organism evidence="2">
    <name type="scientific">bioreactor metagenome</name>
    <dbReference type="NCBI Taxonomy" id="1076179"/>
    <lineage>
        <taxon>unclassified sequences</taxon>
        <taxon>metagenomes</taxon>
        <taxon>ecological metagenomes</taxon>
    </lineage>
</organism>
<sequence>MADELDHAGRHHAHHEHQPRLGADGRGEQQNRDRAEAVDRQHRPGEEAPVDQPVLLDQHDDALKDPAEEAVRQERDDQAAPPLCRHRRWCLSSSSPDGVPGPTRSQLSWVSMSSGLPSGVGMVR</sequence>
<feature type="compositionally biased region" description="Basic and acidic residues" evidence="1">
    <location>
        <begin position="57"/>
        <end position="78"/>
    </location>
</feature>